<evidence type="ECO:0000313" key="2">
    <source>
        <dbReference type="Proteomes" id="UP000190750"/>
    </source>
</evidence>
<protein>
    <submittedName>
        <fullName evidence="1">Uncharacterized protein</fullName>
    </submittedName>
</protein>
<dbReference type="STRING" id="28066.RF819_06420"/>
<comment type="caution">
    <text evidence="1">The sequence shown here is derived from an EMBL/GenBank/DDBJ whole genome shotgun (WGS) entry which is preliminary data.</text>
</comment>
<dbReference type="Proteomes" id="UP000190750">
    <property type="component" value="Unassembled WGS sequence"/>
</dbReference>
<gene>
    <name evidence="1" type="ORF">RF819_06420</name>
</gene>
<name>A0A1T1AQM4_RHOFE</name>
<evidence type="ECO:0000313" key="1">
    <source>
        <dbReference type="EMBL" id="OOV06409.1"/>
    </source>
</evidence>
<dbReference type="AlphaFoldDB" id="A0A1T1AQM4"/>
<organism evidence="1 2">
    <name type="scientific">Rhodoferax fermentans</name>
    <dbReference type="NCBI Taxonomy" id="28066"/>
    <lineage>
        <taxon>Bacteria</taxon>
        <taxon>Pseudomonadati</taxon>
        <taxon>Pseudomonadota</taxon>
        <taxon>Betaproteobacteria</taxon>
        <taxon>Burkholderiales</taxon>
        <taxon>Comamonadaceae</taxon>
        <taxon>Rhodoferax</taxon>
    </lineage>
</organism>
<sequence length="84" mass="9514">MAKIELVLRNHLNAISKIIVQQRYFDFFQTMNVAKMQIISPTSAPKARQAVRTWSLATDRNAILQALMHSRFDTGLTPVSTCHA</sequence>
<dbReference type="EMBL" id="MTJN01000002">
    <property type="protein sequence ID" value="OOV06409.1"/>
    <property type="molecule type" value="Genomic_DNA"/>
</dbReference>
<reference evidence="1 2" key="1">
    <citation type="submission" date="2017-01" db="EMBL/GenBank/DDBJ databases">
        <title>Genome sequencing of Rhodoferax fermentans JCM 7819.</title>
        <authorList>
            <person name="Kim Y.J."/>
            <person name="Farh M.E.-A."/>
            <person name="Yang D.-C."/>
        </authorList>
    </citation>
    <scope>NUCLEOTIDE SEQUENCE [LARGE SCALE GENOMIC DNA]</scope>
    <source>
        <strain evidence="1 2">JCM 7819</strain>
    </source>
</reference>
<keyword evidence="2" id="KW-1185">Reference proteome</keyword>
<accession>A0A1T1AQM4</accession>
<proteinExistence type="predicted"/>